<reference evidence="1 2" key="1">
    <citation type="journal article" date="2019" name="Nat. Plants">
        <title>Stout camphor tree genome fills gaps in understanding of flowering plant genome evolution.</title>
        <authorList>
            <person name="Chaw S.M."/>
            <person name="Liu Y.C."/>
            <person name="Wu Y.W."/>
            <person name="Wang H.Y."/>
            <person name="Lin C.I."/>
            <person name="Wu C.S."/>
            <person name="Ke H.M."/>
            <person name="Chang L.Y."/>
            <person name="Hsu C.Y."/>
            <person name="Yang H.T."/>
            <person name="Sudianto E."/>
            <person name="Hsu M.H."/>
            <person name="Wu K.P."/>
            <person name="Wang L.N."/>
            <person name="Leebens-Mack J.H."/>
            <person name="Tsai I.J."/>
        </authorList>
    </citation>
    <scope>NUCLEOTIDE SEQUENCE [LARGE SCALE GENOMIC DNA]</scope>
    <source>
        <strain evidence="2">cv. Chaw 1501</strain>
        <tissue evidence="1">Young leaves</tissue>
    </source>
</reference>
<sequence length="126" mass="14380">MLLLLKIGGEEDGEEGFVFTDMGFGEASKNHGRRISCYPEKGERGCYWLAGFQKNLLNIFLDNGGVVNPEEVMEEALAREVYKKVTVLTELQKRKRRYKTIQCIKFQAFTFFSCASYCNLEISQTG</sequence>
<dbReference type="AlphaFoldDB" id="A0A3S3Q4Y5"/>
<dbReference type="Proteomes" id="UP000283530">
    <property type="component" value="Unassembled WGS sequence"/>
</dbReference>
<protein>
    <submittedName>
        <fullName evidence="1">Uncharacterized protein</fullName>
    </submittedName>
</protein>
<comment type="caution">
    <text evidence="1">The sequence shown here is derived from an EMBL/GenBank/DDBJ whole genome shotgun (WGS) entry which is preliminary data.</text>
</comment>
<accession>A0A3S3Q4Y5</accession>
<dbReference type="OrthoDB" id="1149618at2759"/>
<proteinExistence type="predicted"/>
<keyword evidence="2" id="KW-1185">Reference proteome</keyword>
<gene>
    <name evidence="1" type="ORF">CKAN_00738500</name>
</gene>
<dbReference type="EMBL" id="QPKB01000003">
    <property type="protein sequence ID" value="RWR78833.1"/>
    <property type="molecule type" value="Genomic_DNA"/>
</dbReference>
<evidence type="ECO:0000313" key="2">
    <source>
        <dbReference type="Proteomes" id="UP000283530"/>
    </source>
</evidence>
<name>A0A3S3Q4Y5_9MAGN</name>
<organism evidence="1 2">
    <name type="scientific">Cinnamomum micranthum f. kanehirae</name>
    <dbReference type="NCBI Taxonomy" id="337451"/>
    <lineage>
        <taxon>Eukaryota</taxon>
        <taxon>Viridiplantae</taxon>
        <taxon>Streptophyta</taxon>
        <taxon>Embryophyta</taxon>
        <taxon>Tracheophyta</taxon>
        <taxon>Spermatophyta</taxon>
        <taxon>Magnoliopsida</taxon>
        <taxon>Magnoliidae</taxon>
        <taxon>Laurales</taxon>
        <taxon>Lauraceae</taxon>
        <taxon>Cinnamomum</taxon>
    </lineage>
</organism>
<evidence type="ECO:0000313" key="1">
    <source>
        <dbReference type="EMBL" id="RWR78833.1"/>
    </source>
</evidence>